<evidence type="ECO:0000313" key="1">
    <source>
        <dbReference type="EMBL" id="KAK9148450.1"/>
    </source>
</evidence>
<protein>
    <submittedName>
        <fullName evidence="1">Uncharacterized protein</fullName>
    </submittedName>
</protein>
<dbReference type="Proteomes" id="UP001419268">
    <property type="component" value="Unassembled WGS sequence"/>
</dbReference>
<reference evidence="1 2" key="1">
    <citation type="submission" date="2024-01" db="EMBL/GenBank/DDBJ databases">
        <title>Genome assemblies of Stephania.</title>
        <authorList>
            <person name="Yang L."/>
        </authorList>
    </citation>
    <scope>NUCLEOTIDE SEQUENCE [LARGE SCALE GENOMIC DNA]</scope>
    <source>
        <strain evidence="1">JXDWG</strain>
        <tissue evidence="1">Leaf</tissue>
    </source>
</reference>
<gene>
    <name evidence="1" type="ORF">Scep_007207</name>
</gene>
<evidence type="ECO:0000313" key="2">
    <source>
        <dbReference type="Proteomes" id="UP001419268"/>
    </source>
</evidence>
<name>A0AAP0PNL7_9MAGN</name>
<sequence>MSMLFFPHQSSSLSILSPLRLQHTALTLSRCSISPTPFSVKPLPPISRLSTPDPCNSRLSQELFVYELLCSLLSRLSNSHSLCLLIVEVVGDWCGALWVRGVMDG</sequence>
<dbReference type="EMBL" id="JBBNAG010000003">
    <property type="protein sequence ID" value="KAK9148450.1"/>
    <property type="molecule type" value="Genomic_DNA"/>
</dbReference>
<organism evidence="1 2">
    <name type="scientific">Stephania cephalantha</name>
    <dbReference type="NCBI Taxonomy" id="152367"/>
    <lineage>
        <taxon>Eukaryota</taxon>
        <taxon>Viridiplantae</taxon>
        <taxon>Streptophyta</taxon>
        <taxon>Embryophyta</taxon>
        <taxon>Tracheophyta</taxon>
        <taxon>Spermatophyta</taxon>
        <taxon>Magnoliopsida</taxon>
        <taxon>Ranunculales</taxon>
        <taxon>Menispermaceae</taxon>
        <taxon>Menispermoideae</taxon>
        <taxon>Cissampelideae</taxon>
        <taxon>Stephania</taxon>
    </lineage>
</organism>
<keyword evidence="2" id="KW-1185">Reference proteome</keyword>
<accession>A0AAP0PNL7</accession>
<comment type="caution">
    <text evidence="1">The sequence shown here is derived from an EMBL/GenBank/DDBJ whole genome shotgun (WGS) entry which is preliminary data.</text>
</comment>
<dbReference type="AlphaFoldDB" id="A0AAP0PNL7"/>
<proteinExistence type="predicted"/>